<keyword evidence="3 8" id="KW-0813">Transport</keyword>
<dbReference type="Proteomes" id="UP000311382">
    <property type="component" value="Unassembled WGS sequence"/>
</dbReference>
<evidence type="ECO:0000256" key="3">
    <source>
        <dbReference type="ARBA" id="ARBA00022448"/>
    </source>
</evidence>
<sequence>MQAQRGHLDRANGDLEVGAADLLQQRPNAHHSAPVPSPPTWLVRWERKRPTLLMECLAEAIGVFFYVFSGVGATATFFVTSAAKEEGYGSLLTVGLAYAFGIAFAIIVAAPTSGGHLSPSFTVCFTIYKGFPLRKAPFYILSQLLGGFVAVLCAYGIFNQQFKEIYAALEVAAPAQIYSPSGPAGVLALFPAPGQELRWAFLNEFIANIFLSILVFSVLDLCNFFVSIPTAPFTIGLGYFVIIVGFSVNSVALNVARDIPGRFACAAIYGSKCFTASSGYTALAALTTFPASIIGAGIQQLFLSDSARMIVNAPPSMADHVSIANEQRGFSSATRALTRESVWRDNGSPVKQ</sequence>
<dbReference type="SUPFAM" id="SSF81338">
    <property type="entry name" value="Aquaporin-like"/>
    <property type="match status" value="1"/>
</dbReference>
<dbReference type="EMBL" id="SOZI01000221">
    <property type="protein sequence ID" value="TNY17268.1"/>
    <property type="molecule type" value="Genomic_DNA"/>
</dbReference>
<feature type="transmembrane region" description="Helical" evidence="9">
    <location>
        <begin position="232"/>
        <end position="253"/>
    </location>
</feature>
<dbReference type="PANTHER" id="PTHR43829:SF14">
    <property type="entry name" value="AQUAPORIN 3"/>
    <property type="match status" value="1"/>
</dbReference>
<name>A0A5C5FKG6_9BASI</name>
<dbReference type="InterPro" id="IPR000425">
    <property type="entry name" value="MIP"/>
</dbReference>
<protein>
    <submittedName>
        <fullName evidence="10">Aquaporin-like protein</fullName>
    </submittedName>
</protein>
<dbReference type="PANTHER" id="PTHR43829">
    <property type="entry name" value="AQUAPORIN OR AQUAGLYCEROPORIN RELATED"/>
    <property type="match status" value="1"/>
</dbReference>
<dbReference type="AlphaFoldDB" id="A0A5C5FKG6"/>
<evidence type="ECO:0000256" key="6">
    <source>
        <dbReference type="ARBA" id="ARBA00022989"/>
    </source>
</evidence>
<accession>A0A5C5FKG6</accession>
<proteinExistence type="inferred from homology"/>
<comment type="similarity">
    <text evidence="2 8">Belongs to the MIP/aquaporin (TC 1.A.8) family.</text>
</comment>
<dbReference type="GO" id="GO:0015254">
    <property type="term" value="F:glycerol channel activity"/>
    <property type="evidence" value="ECO:0007669"/>
    <property type="project" value="TreeGrafter"/>
</dbReference>
<comment type="subcellular location">
    <subcellularLocation>
        <location evidence="1">Membrane</location>
        <topology evidence="1">Multi-pass membrane protein</topology>
    </subcellularLocation>
</comment>
<dbReference type="GO" id="GO:0015250">
    <property type="term" value="F:water channel activity"/>
    <property type="evidence" value="ECO:0007669"/>
    <property type="project" value="TreeGrafter"/>
</dbReference>
<keyword evidence="7 9" id="KW-0472">Membrane</keyword>
<organism evidence="10 11">
    <name type="scientific">Rhodotorula diobovata</name>
    <dbReference type="NCBI Taxonomy" id="5288"/>
    <lineage>
        <taxon>Eukaryota</taxon>
        <taxon>Fungi</taxon>
        <taxon>Dikarya</taxon>
        <taxon>Basidiomycota</taxon>
        <taxon>Pucciniomycotina</taxon>
        <taxon>Microbotryomycetes</taxon>
        <taxon>Sporidiobolales</taxon>
        <taxon>Sporidiobolaceae</taxon>
        <taxon>Rhodotorula</taxon>
    </lineage>
</organism>
<keyword evidence="11" id="KW-1185">Reference proteome</keyword>
<feature type="transmembrane region" description="Helical" evidence="9">
    <location>
        <begin position="60"/>
        <end position="79"/>
    </location>
</feature>
<evidence type="ECO:0000256" key="2">
    <source>
        <dbReference type="ARBA" id="ARBA00006175"/>
    </source>
</evidence>
<evidence type="ECO:0000256" key="4">
    <source>
        <dbReference type="ARBA" id="ARBA00022692"/>
    </source>
</evidence>
<dbReference type="OrthoDB" id="3222at2759"/>
<evidence type="ECO:0000256" key="9">
    <source>
        <dbReference type="SAM" id="Phobius"/>
    </source>
</evidence>
<evidence type="ECO:0000256" key="7">
    <source>
        <dbReference type="ARBA" id="ARBA00023136"/>
    </source>
</evidence>
<dbReference type="STRING" id="5288.A0A5C5FKG6"/>
<feature type="transmembrane region" description="Helical" evidence="9">
    <location>
        <begin position="205"/>
        <end position="226"/>
    </location>
</feature>
<reference evidence="10 11" key="1">
    <citation type="submission" date="2019-03" db="EMBL/GenBank/DDBJ databases">
        <title>Rhodosporidium diobovatum UCD-FST 08-225 genome sequencing, assembly, and annotation.</title>
        <authorList>
            <person name="Fakankun I.U."/>
            <person name="Fristensky B."/>
            <person name="Levin D.B."/>
        </authorList>
    </citation>
    <scope>NUCLEOTIDE SEQUENCE [LARGE SCALE GENOMIC DNA]</scope>
    <source>
        <strain evidence="10 11">UCD-FST 08-225</strain>
    </source>
</reference>
<dbReference type="InterPro" id="IPR050363">
    <property type="entry name" value="MIP/Aquaporin"/>
</dbReference>
<gene>
    <name evidence="10" type="ORF">DMC30DRAFT_419937</name>
</gene>
<evidence type="ECO:0000256" key="8">
    <source>
        <dbReference type="RuleBase" id="RU000477"/>
    </source>
</evidence>
<keyword evidence="4 8" id="KW-0812">Transmembrane</keyword>
<dbReference type="InterPro" id="IPR023271">
    <property type="entry name" value="Aquaporin-like"/>
</dbReference>
<evidence type="ECO:0000256" key="1">
    <source>
        <dbReference type="ARBA" id="ARBA00004141"/>
    </source>
</evidence>
<dbReference type="PRINTS" id="PR00783">
    <property type="entry name" value="MINTRINSICP"/>
</dbReference>
<dbReference type="Gene3D" id="1.20.1080.10">
    <property type="entry name" value="Glycerol uptake facilitator protein"/>
    <property type="match status" value="1"/>
</dbReference>
<dbReference type="Pfam" id="PF00230">
    <property type="entry name" value="MIP"/>
    <property type="match status" value="1"/>
</dbReference>
<evidence type="ECO:0000313" key="10">
    <source>
        <dbReference type="EMBL" id="TNY17268.1"/>
    </source>
</evidence>
<feature type="transmembrane region" description="Helical" evidence="9">
    <location>
        <begin position="138"/>
        <end position="158"/>
    </location>
</feature>
<evidence type="ECO:0000256" key="5">
    <source>
        <dbReference type="ARBA" id="ARBA00022737"/>
    </source>
</evidence>
<keyword evidence="6 9" id="KW-1133">Transmembrane helix</keyword>
<evidence type="ECO:0000313" key="11">
    <source>
        <dbReference type="Proteomes" id="UP000311382"/>
    </source>
</evidence>
<keyword evidence="5" id="KW-0677">Repeat</keyword>
<dbReference type="GO" id="GO:0005886">
    <property type="term" value="C:plasma membrane"/>
    <property type="evidence" value="ECO:0007669"/>
    <property type="project" value="TreeGrafter"/>
</dbReference>
<comment type="caution">
    <text evidence="10">The sequence shown here is derived from an EMBL/GenBank/DDBJ whole genome shotgun (WGS) entry which is preliminary data.</text>
</comment>
<feature type="transmembrane region" description="Helical" evidence="9">
    <location>
        <begin position="91"/>
        <end position="110"/>
    </location>
</feature>